<comment type="similarity">
    <text evidence="1">Belongs to the sigma-70 factor family. ECF subfamily.</text>
</comment>
<dbReference type="SUPFAM" id="SSF88659">
    <property type="entry name" value="Sigma3 and sigma4 domains of RNA polymerase sigma factors"/>
    <property type="match status" value="1"/>
</dbReference>
<dbReference type="NCBIfam" id="TIGR02937">
    <property type="entry name" value="sigma70-ECF"/>
    <property type="match status" value="1"/>
</dbReference>
<dbReference type="InterPro" id="IPR014284">
    <property type="entry name" value="RNA_pol_sigma-70_dom"/>
</dbReference>
<gene>
    <name evidence="7" type="ORF">FJY68_04700</name>
</gene>
<accession>A0A938BTQ9</accession>
<evidence type="ECO:0000256" key="1">
    <source>
        <dbReference type="ARBA" id="ARBA00010641"/>
    </source>
</evidence>
<evidence type="ECO:0000256" key="3">
    <source>
        <dbReference type="ARBA" id="ARBA00023082"/>
    </source>
</evidence>
<evidence type="ECO:0000313" key="8">
    <source>
        <dbReference type="Proteomes" id="UP000779900"/>
    </source>
</evidence>
<name>A0A938BTQ9_UNCW3</name>
<keyword evidence="3" id="KW-0731">Sigma factor</keyword>
<evidence type="ECO:0000259" key="6">
    <source>
        <dbReference type="Pfam" id="PF04542"/>
    </source>
</evidence>
<dbReference type="Gene3D" id="1.10.1740.10">
    <property type="match status" value="1"/>
</dbReference>
<evidence type="ECO:0000256" key="4">
    <source>
        <dbReference type="ARBA" id="ARBA00023125"/>
    </source>
</evidence>
<dbReference type="Gene3D" id="1.10.10.10">
    <property type="entry name" value="Winged helix-like DNA-binding domain superfamily/Winged helix DNA-binding domain"/>
    <property type="match status" value="1"/>
</dbReference>
<dbReference type="Proteomes" id="UP000779900">
    <property type="component" value="Unassembled WGS sequence"/>
</dbReference>
<dbReference type="InterPro" id="IPR013324">
    <property type="entry name" value="RNA_pol_sigma_r3/r4-like"/>
</dbReference>
<keyword evidence="5" id="KW-0804">Transcription</keyword>
<dbReference type="PANTHER" id="PTHR43133">
    <property type="entry name" value="RNA POLYMERASE ECF-TYPE SIGMA FACTO"/>
    <property type="match status" value="1"/>
</dbReference>
<comment type="caution">
    <text evidence="7">The sequence shown here is derived from an EMBL/GenBank/DDBJ whole genome shotgun (WGS) entry which is preliminary data.</text>
</comment>
<evidence type="ECO:0000256" key="2">
    <source>
        <dbReference type="ARBA" id="ARBA00023015"/>
    </source>
</evidence>
<dbReference type="SUPFAM" id="SSF88946">
    <property type="entry name" value="Sigma2 domain of RNA polymerase sigma factors"/>
    <property type="match status" value="1"/>
</dbReference>
<dbReference type="PANTHER" id="PTHR43133:SF8">
    <property type="entry name" value="RNA POLYMERASE SIGMA FACTOR HI_1459-RELATED"/>
    <property type="match status" value="1"/>
</dbReference>
<keyword evidence="2" id="KW-0805">Transcription regulation</keyword>
<keyword evidence="4" id="KW-0238">DNA-binding</keyword>
<dbReference type="Pfam" id="PF04542">
    <property type="entry name" value="Sigma70_r2"/>
    <property type="match status" value="1"/>
</dbReference>
<evidence type="ECO:0000313" key="7">
    <source>
        <dbReference type="EMBL" id="MBM3331138.1"/>
    </source>
</evidence>
<dbReference type="GO" id="GO:0006352">
    <property type="term" value="P:DNA-templated transcription initiation"/>
    <property type="evidence" value="ECO:0007669"/>
    <property type="project" value="InterPro"/>
</dbReference>
<organism evidence="7 8">
    <name type="scientific">candidate division WOR-3 bacterium</name>
    <dbReference type="NCBI Taxonomy" id="2052148"/>
    <lineage>
        <taxon>Bacteria</taxon>
        <taxon>Bacteria division WOR-3</taxon>
    </lineage>
</organism>
<evidence type="ECO:0000256" key="5">
    <source>
        <dbReference type="ARBA" id="ARBA00023163"/>
    </source>
</evidence>
<sequence>MDTDSVASGYGIRTGGTRTGSLEWSAKVLSVHEARQEAHMDDKELVDRILRGEDELIPEYVKRNRPGLFGLARKLLHDPQDAEETADDALLVGLRRLNKYDPSRGKLFSWLSGITTRLCRHVWRKRARVQRSEARERCCMCTEPLSPEERHEQEVWHEVLWRVLEGLTRYFQMLLVLHVLAGWQYAQVALSYGISEEQARVDTQRAMRAARRRARELGLDPWR</sequence>
<dbReference type="EMBL" id="VGIR01000020">
    <property type="protein sequence ID" value="MBM3331138.1"/>
    <property type="molecule type" value="Genomic_DNA"/>
</dbReference>
<dbReference type="InterPro" id="IPR007627">
    <property type="entry name" value="RNA_pol_sigma70_r2"/>
</dbReference>
<dbReference type="GO" id="GO:0016987">
    <property type="term" value="F:sigma factor activity"/>
    <property type="evidence" value="ECO:0007669"/>
    <property type="project" value="UniProtKB-KW"/>
</dbReference>
<feature type="domain" description="RNA polymerase sigma-70 region 2" evidence="6">
    <location>
        <begin position="61"/>
        <end position="128"/>
    </location>
</feature>
<dbReference type="InterPro" id="IPR013325">
    <property type="entry name" value="RNA_pol_sigma_r2"/>
</dbReference>
<proteinExistence type="inferred from homology"/>
<dbReference type="InterPro" id="IPR036388">
    <property type="entry name" value="WH-like_DNA-bd_sf"/>
</dbReference>
<dbReference type="GO" id="GO:0003677">
    <property type="term" value="F:DNA binding"/>
    <property type="evidence" value="ECO:0007669"/>
    <property type="project" value="UniProtKB-KW"/>
</dbReference>
<dbReference type="InterPro" id="IPR039425">
    <property type="entry name" value="RNA_pol_sigma-70-like"/>
</dbReference>
<protein>
    <submittedName>
        <fullName evidence="7">Sigma-70 family RNA polymerase sigma factor</fullName>
    </submittedName>
</protein>
<reference evidence="7" key="1">
    <citation type="submission" date="2019-03" db="EMBL/GenBank/DDBJ databases">
        <title>Lake Tanganyika Metagenome-Assembled Genomes (MAGs).</title>
        <authorList>
            <person name="Tran P."/>
        </authorList>
    </citation>
    <scope>NUCLEOTIDE SEQUENCE</scope>
    <source>
        <strain evidence="7">K_DeepCast_150m_m2_040</strain>
    </source>
</reference>
<dbReference type="AlphaFoldDB" id="A0A938BTQ9"/>